<organism evidence="2 3">
    <name type="scientific">Candidatus Ozemobacter sibiricus</name>
    <dbReference type="NCBI Taxonomy" id="2268124"/>
    <lineage>
        <taxon>Bacteria</taxon>
        <taxon>Candidatus Ozemobacteria</taxon>
        <taxon>Candidatus Ozemobacterales</taxon>
        <taxon>Candidatus Ozemobacteraceae</taxon>
        <taxon>Candidatus Ozemobacter</taxon>
    </lineage>
</organism>
<dbReference type="InterPro" id="IPR029055">
    <property type="entry name" value="Ntn_hydrolases_N"/>
</dbReference>
<proteinExistence type="predicted"/>
<dbReference type="EMBL" id="QOQW01000015">
    <property type="protein sequence ID" value="RCK79240.1"/>
    <property type="molecule type" value="Genomic_DNA"/>
</dbReference>
<gene>
    <name evidence="2" type="ORF">OZSIB_0354</name>
</gene>
<sequence>MCGLAGVIFGNKRRRAEEREYLAWLFTRLLVLSEERGPHATGAAWLDTDGGHRLFKRPVTAERFVTDKAFAELLASMDNRAALLLGHTRWRTRGDERVNSNNHPIRAGEVIGTHNGTIYNADYLFRRWKMRRFAEVDSEILFRLAANAARDGAMDIERFKARLRRCRGQITAVIACRTDPQTVIVLKGNRPLELRWHPRRKAVLYASDPAYLDAVLAEEKGWREIAVPPMSLVVFRREDLSGYSVEPFEFVAQERKGAEP</sequence>
<evidence type="ECO:0000313" key="2">
    <source>
        <dbReference type="EMBL" id="RCK79240.1"/>
    </source>
</evidence>
<reference evidence="2 3" key="1">
    <citation type="submission" date="2018-05" db="EMBL/GenBank/DDBJ databases">
        <title>A metagenomic window into the 2 km-deep terrestrial subsurface aquifer revealed taxonomically and functionally diverse microbial community comprising novel uncultured bacterial lineages.</title>
        <authorList>
            <person name="Kadnikov V.V."/>
            <person name="Mardanov A.V."/>
            <person name="Beletsky A.V."/>
            <person name="Banks D."/>
            <person name="Pimenov N.V."/>
            <person name="Frank Y.A."/>
            <person name="Karnachuk O.V."/>
            <person name="Ravin N.V."/>
        </authorList>
    </citation>
    <scope>NUCLEOTIDE SEQUENCE [LARGE SCALE GENOMIC DNA]</scope>
    <source>
        <strain evidence="2">BY5</strain>
    </source>
</reference>
<comment type="caution">
    <text evidence="2">The sequence shown here is derived from an EMBL/GenBank/DDBJ whole genome shotgun (WGS) entry which is preliminary data.</text>
</comment>
<dbReference type="InterPro" id="IPR017932">
    <property type="entry name" value="GATase_2_dom"/>
</dbReference>
<feature type="domain" description="Glutamine amidotransferase type-2" evidence="1">
    <location>
        <begin position="2"/>
        <end position="238"/>
    </location>
</feature>
<dbReference type="PROSITE" id="PS51278">
    <property type="entry name" value="GATASE_TYPE_2"/>
    <property type="match status" value="1"/>
</dbReference>
<dbReference type="GO" id="GO:0008483">
    <property type="term" value="F:transaminase activity"/>
    <property type="evidence" value="ECO:0007669"/>
    <property type="project" value="UniProtKB-KW"/>
</dbReference>
<evidence type="ECO:0000313" key="3">
    <source>
        <dbReference type="Proteomes" id="UP000252355"/>
    </source>
</evidence>
<dbReference type="AlphaFoldDB" id="A0A367ZMG7"/>
<evidence type="ECO:0000259" key="1">
    <source>
        <dbReference type="PROSITE" id="PS51278"/>
    </source>
</evidence>
<dbReference type="Gene3D" id="3.60.20.10">
    <property type="entry name" value="Glutamine Phosphoribosylpyrophosphate, subunit 1, domain 1"/>
    <property type="match status" value="1"/>
</dbReference>
<name>A0A367ZMG7_9BACT</name>
<dbReference type="CDD" id="cd00352">
    <property type="entry name" value="Gn_AT_II"/>
    <property type="match status" value="1"/>
</dbReference>
<protein>
    <submittedName>
        <fullName evidence="2">Glucosamine--fructose-6-phosphate aminotransferase [isomerizing]</fullName>
    </submittedName>
</protein>
<dbReference type="SUPFAM" id="SSF56235">
    <property type="entry name" value="N-terminal nucleophile aminohydrolases (Ntn hydrolases)"/>
    <property type="match status" value="1"/>
</dbReference>
<dbReference type="Pfam" id="PF13522">
    <property type="entry name" value="GATase_6"/>
    <property type="match status" value="1"/>
</dbReference>
<accession>A0A367ZMG7</accession>
<keyword evidence="2" id="KW-0032">Aminotransferase</keyword>
<keyword evidence="2" id="KW-0808">Transferase</keyword>
<dbReference type="Proteomes" id="UP000252355">
    <property type="component" value="Unassembled WGS sequence"/>
</dbReference>